<dbReference type="AlphaFoldDB" id="A0A9D7LMT5"/>
<dbReference type="Gene3D" id="3.40.50.450">
    <property type="match status" value="1"/>
</dbReference>
<dbReference type="InterPro" id="IPR057666">
    <property type="entry name" value="DrpA_SLOG"/>
</dbReference>
<comment type="caution">
    <text evidence="3">The sequence shown here is derived from an EMBL/GenBank/DDBJ whole genome shotgun (WGS) entry which is preliminary data.</text>
</comment>
<dbReference type="PANTHER" id="PTHR43022">
    <property type="entry name" value="PROTEIN SMF"/>
    <property type="match status" value="1"/>
</dbReference>
<evidence type="ECO:0000313" key="3">
    <source>
        <dbReference type="EMBL" id="MBK8890707.1"/>
    </source>
</evidence>
<proteinExistence type="inferred from homology"/>
<reference evidence="3" key="1">
    <citation type="submission" date="2020-10" db="EMBL/GenBank/DDBJ databases">
        <title>Connecting structure to function with the recovery of over 1000 high-quality activated sludge metagenome-assembled genomes encoding full-length rRNA genes using long-read sequencing.</title>
        <authorList>
            <person name="Singleton C.M."/>
            <person name="Petriglieri F."/>
            <person name="Kristensen J.M."/>
            <person name="Kirkegaard R.H."/>
            <person name="Michaelsen T.Y."/>
            <person name="Andersen M.H."/>
            <person name="Karst S.M."/>
            <person name="Dueholm M.S."/>
            <person name="Nielsen P.H."/>
            <person name="Albertsen M."/>
        </authorList>
    </citation>
    <scope>NUCLEOTIDE SEQUENCE</scope>
    <source>
        <strain evidence="3">OdNE_18-Q3-R46-58_BAT3C.305</strain>
    </source>
</reference>
<accession>A0A9D7LMT5</accession>
<protein>
    <submittedName>
        <fullName evidence="3">DNA-processing protein DprA</fullName>
    </submittedName>
</protein>
<gene>
    <name evidence="3" type="ORF">IPN75_10020</name>
</gene>
<dbReference type="GO" id="GO:0009294">
    <property type="term" value="P:DNA-mediated transformation"/>
    <property type="evidence" value="ECO:0007669"/>
    <property type="project" value="InterPro"/>
</dbReference>
<sequence>MPGHSPHGALSIISGLALGIDAAAHPGCVSRRWQTIAVIGTGADRIYPARQRISRWRLPNGGTIVSEFPLGTPAIAANFPRRNRIISGAFPRGVGCRSGPDSGSLITARLAAEQGERSSPFQARFIRRLHAAVTN</sequence>
<name>A0A9D7LMT5_9RHOO</name>
<dbReference type="EMBL" id="JADKBR010000012">
    <property type="protein sequence ID" value="MBK8890707.1"/>
    <property type="molecule type" value="Genomic_DNA"/>
</dbReference>
<dbReference type="Pfam" id="PF02481">
    <property type="entry name" value="DNA_processg_A"/>
    <property type="match status" value="1"/>
</dbReference>
<evidence type="ECO:0000313" key="4">
    <source>
        <dbReference type="Proteomes" id="UP000808146"/>
    </source>
</evidence>
<evidence type="ECO:0000256" key="1">
    <source>
        <dbReference type="ARBA" id="ARBA00006525"/>
    </source>
</evidence>
<dbReference type="Proteomes" id="UP000808146">
    <property type="component" value="Unassembled WGS sequence"/>
</dbReference>
<dbReference type="PANTHER" id="PTHR43022:SF1">
    <property type="entry name" value="PROTEIN SMF"/>
    <property type="match status" value="1"/>
</dbReference>
<organism evidence="3 4">
    <name type="scientific">Candidatus Dechloromonas phosphorivorans</name>
    <dbReference type="NCBI Taxonomy" id="2899244"/>
    <lineage>
        <taxon>Bacteria</taxon>
        <taxon>Pseudomonadati</taxon>
        <taxon>Pseudomonadota</taxon>
        <taxon>Betaproteobacteria</taxon>
        <taxon>Rhodocyclales</taxon>
        <taxon>Azonexaceae</taxon>
        <taxon>Dechloromonas</taxon>
    </lineage>
</organism>
<dbReference type="SUPFAM" id="SSF102405">
    <property type="entry name" value="MCP/YpsA-like"/>
    <property type="match status" value="1"/>
</dbReference>
<evidence type="ECO:0000259" key="2">
    <source>
        <dbReference type="Pfam" id="PF02481"/>
    </source>
</evidence>
<dbReference type="InterPro" id="IPR003488">
    <property type="entry name" value="DprA"/>
</dbReference>
<comment type="similarity">
    <text evidence="1">Belongs to the DprA/Smf family.</text>
</comment>
<feature type="domain" description="Smf/DprA SLOG" evidence="2">
    <location>
        <begin position="10"/>
        <end position="116"/>
    </location>
</feature>